<dbReference type="EMBL" id="PTIX01000001">
    <property type="protein sequence ID" value="PPK71301.1"/>
    <property type="molecule type" value="Genomic_DNA"/>
</dbReference>
<keyword evidence="1" id="KW-0472">Membrane</keyword>
<comment type="caution">
    <text evidence="2">The sequence shown here is derived from an EMBL/GenBank/DDBJ whole genome shotgun (WGS) entry which is preliminary data.</text>
</comment>
<sequence>MTTALDAPATAPSLRETTRSEWTKLRSVRSTWLLLLIAAVVAIGLSLLFTFAATTTFDTMTPEARAQFDAAGTTRVGVDLSLILFVVFGSLAASTEFSSGMVRLTLTVTPNRLRVVLAKAIVVALPCYLAGALFATVAFLGGQAIIRGADPTLALDLGSQNVVTSLLNWGSEAAAFALIALCLTLLLRSAAGAIAVSMGVIFGPLLIGGLLPLWVKQNVLAYLPASAAENLTNVRRDPTVATYLDPQLASWVLGAWMLAFLATAYLVLGKRDSG</sequence>
<feature type="transmembrane region" description="Helical" evidence="1">
    <location>
        <begin position="166"/>
        <end position="187"/>
    </location>
</feature>
<dbReference type="PANTHER" id="PTHR37305:SF1">
    <property type="entry name" value="MEMBRANE PROTEIN"/>
    <property type="match status" value="1"/>
</dbReference>
<protein>
    <submittedName>
        <fullName evidence="2">ABC-2 family transporter</fullName>
    </submittedName>
</protein>
<name>A0A2S6H1J2_9PSEU</name>
<keyword evidence="1" id="KW-1133">Transmembrane helix</keyword>
<dbReference type="Proteomes" id="UP000239203">
    <property type="component" value="Unassembled WGS sequence"/>
</dbReference>
<dbReference type="AlphaFoldDB" id="A0A2S6H1J2"/>
<accession>A0A2S6H1J2</accession>
<keyword evidence="3" id="KW-1185">Reference proteome</keyword>
<feature type="transmembrane region" description="Helical" evidence="1">
    <location>
        <begin position="194"/>
        <end position="215"/>
    </location>
</feature>
<feature type="transmembrane region" description="Helical" evidence="1">
    <location>
        <begin position="116"/>
        <end position="146"/>
    </location>
</feature>
<reference evidence="2 3" key="1">
    <citation type="submission" date="2018-02" db="EMBL/GenBank/DDBJ databases">
        <title>Genomic Encyclopedia of Archaeal and Bacterial Type Strains, Phase II (KMG-II): from individual species to whole genera.</title>
        <authorList>
            <person name="Goeker M."/>
        </authorList>
    </citation>
    <scope>NUCLEOTIDE SEQUENCE [LARGE SCALE GENOMIC DNA]</scope>
    <source>
        <strain evidence="2 3">YU 961-1</strain>
    </source>
</reference>
<dbReference type="OrthoDB" id="3297477at2"/>
<feature type="transmembrane region" description="Helical" evidence="1">
    <location>
        <begin position="82"/>
        <end position="104"/>
    </location>
</feature>
<dbReference type="RefSeq" id="WP_104476403.1">
    <property type="nucleotide sequence ID" value="NZ_CP154825.1"/>
</dbReference>
<dbReference type="PANTHER" id="PTHR37305">
    <property type="entry name" value="INTEGRAL MEMBRANE PROTEIN-RELATED"/>
    <property type="match status" value="1"/>
</dbReference>
<evidence type="ECO:0000313" key="2">
    <source>
        <dbReference type="EMBL" id="PPK71301.1"/>
    </source>
</evidence>
<evidence type="ECO:0000256" key="1">
    <source>
        <dbReference type="SAM" id="Phobius"/>
    </source>
</evidence>
<organism evidence="2 3">
    <name type="scientific">Actinokineospora auranticolor</name>
    <dbReference type="NCBI Taxonomy" id="155976"/>
    <lineage>
        <taxon>Bacteria</taxon>
        <taxon>Bacillati</taxon>
        <taxon>Actinomycetota</taxon>
        <taxon>Actinomycetes</taxon>
        <taxon>Pseudonocardiales</taxon>
        <taxon>Pseudonocardiaceae</taxon>
        <taxon>Actinokineospora</taxon>
    </lineage>
</organism>
<evidence type="ECO:0000313" key="3">
    <source>
        <dbReference type="Proteomes" id="UP000239203"/>
    </source>
</evidence>
<proteinExistence type="predicted"/>
<gene>
    <name evidence="2" type="ORF">CLV40_101490</name>
</gene>
<feature type="transmembrane region" description="Helical" evidence="1">
    <location>
        <begin position="32"/>
        <end position="53"/>
    </location>
</feature>
<feature type="transmembrane region" description="Helical" evidence="1">
    <location>
        <begin position="248"/>
        <end position="268"/>
    </location>
</feature>
<keyword evidence="1" id="KW-0812">Transmembrane</keyword>
<dbReference type="Pfam" id="PF12730">
    <property type="entry name" value="ABC2_membrane_4"/>
    <property type="match status" value="1"/>
</dbReference>